<name>A0A1B3WF24_9FIRM</name>
<organism evidence="1 2">
    <name type="scientific">Dialister pneumosintes</name>
    <dbReference type="NCBI Taxonomy" id="39950"/>
    <lineage>
        <taxon>Bacteria</taxon>
        <taxon>Bacillati</taxon>
        <taxon>Bacillota</taxon>
        <taxon>Negativicutes</taxon>
        <taxon>Veillonellales</taxon>
        <taxon>Veillonellaceae</taxon>
        <taxon>Dialister</taxon>
    </lineage>
</organism>
<proteinExistence type="predicted"/>
<protein>
    <submittedName>
        <fullName evidence="1">Uncharacterized protein</fullName>
    </submittedName>
</protein>
<sequence>MFIIFTALCICGGVYLFHVSSTIHQHDGASVQHVEEYNNRATDAVQHATDKIATAQAKLSRTNGKLERAVGRAQDLQRGAASNTGIIDECQSRLNRCQELLSDAESIYKDVERGDRFAGENE</sequence>
<dbReference type="EMBL" id="CP017037">
    <property type="protein sequence ID" value="AOH39550.1"/>
    <property type="molecule type" value="Genomic_DNA"/>
</dbReference>
<dbReference type="KEGG" id="dpn:BCB69_06080"/>
<evidence type="ECO:0000313" key="1">
    <source>
        <dbReference type="EMBL" id="AOH39550.1"/>
    </source>
</evidence>
<dbReference type="Proteomes" id="UP000094757">
    <property type="component" value="Chromosome"/>
</dbReference>
<accession>A0A1B3WF24</accession>
<dbReference type="AlphaFoldDB" id="A0A1B3WF24"/>
<reference evidence="2" key="1">
    <citation type="submission" date="2016-08" db="EMBL/GenBank/DDBJ databases">
        <authorList>
            <person name="Holder M.E."/>
            <person name="Ajami N.J."/>
            <person name="Petrosino J.F."/>
        </authorList>
    </citation>
    <scope>NUCLEOTIDE SEQUENCE [LARGE SCALE GENOMIC DNA]</scope>
    <source>
        <strain evidence="2">F0677</strain>
    </source>
</reference>
<evidence type="ECO:0000313" key="2">
    <source>
        <dbReference type="Proteomes" id="UP000094757"/>
    </source>
</evidence>
<gene>
    <name evidence="1" type="ORF">BCB69_06080</name>
</gene>